<gene>
    <name evidence="1" type="ORF">J2S72_000779</name>
</gene>
<organism evidence="1 2">
    <name type="scientific">Peptoniphilus koenoeneniae</name>
    <dbReference type="NCBI Taxonomy" id="507751"/>
    <lineage>
        <taxon>Bacteria</taxon>
        <taxon>Bacillati</taxon>
        <taxon>Bacillota</taxon>
        <taxon>Tissierellia</taxon>
        <taxon>Tissierellales</taxon>
        <taxon>Peptoniphilaceae</taxon>
        <taxon>Peptoniphilus</taxon>
    </lineage>
</organism>
<sequence length="217" mass="25286">MLNIEKKQAELFNEWKKKYKYFSSDGIVDFYAYKNAYPKITFILKETNEKEDDGGYDLTEFLRDGAVGGCIWNNVSRFSAGIINKIDFETVKDIDKNDRKKYLAPISVINLKKTPGRATSIDSEIDKFAKEDREYIKKQVEICRPDLIICGGTGDTFIKNILNLDTSSWTYISDYLSYLTYNDTIIVKTYHPACRKRKKDLFENIVLPIREILNDEY</sequence>
<reference evidence="1 2" key="1">
    <citation type="submission" date="2023-07" db="EMBL/GenBank/DDBJ databases">
        <title>Genomic Encyclopedia of Type Strains, Phase IV (KMG-IV): sequencing the most valuable type-strain genomes for metagenomic binning, comparative biology and taxonomic classification.</title>
        <authorList>
            <person name="Goeker M."/>
        </authorList>
    </citation>
    <scope>NUCLEOTIDE SEQUENCE [LARGE SCALE GENOMIC DNA]</scope>
    <source>
        <strain evidence="1 2">DSM 22616</strain>
    </source>
</reference>
<evidence type="ECO:0000313" key="1">
    <source>
        <dbReference type="EMBL" id="MDQ0274762.1"/>
    </source>
</evidence>
<protein>
    <recommendedName>
        <fullName evidence="3">Uracil-DNA glycosylase-like domain-containing protein</fullName>
    </recommendedName>
</protein>
<dbReference type="RefSeq" id="WP_023055460.1">
    <property type="nucleotide sequence ID" value="NZ_JAUSTN010000003.1"/>
</dbReference>
<proteinExistence type="predicted"/>
<name>A0ABU0AVC0_9FIRM</name>
<accession>A0ABU0AVC0</accession>
<evidence type="ECO:0000313" key="2">
    <source>
        <dbReference type="Proteomes" id="UP001236559"/>
    </source>
</evidence>
<evidence type="ECO:0008006" key="3">
    <source>
        <dbReference type="Google" id="ProtNLM"/>
    </source>
</evidence>
<dbReference type="EMBL" id="JAUSTN010000003">
    <property type="protein sequence ID" value="MDQ0274762.1"/>
    <property type="molecule type" value="Genomic_DNA"/>
</dbReference>
<comment type="caution">
    <text evidence="1">The sequence shown here is derived from an EMBL/GenBank/DDBJ whole genome shotgun (WGS) entry which is preliminary data.</text>
</comment>
<keyword evidence="2" id="KW-1185">Reference proteome</keyword>
<dbReference type="Proteomes" id="UP001236559">
    <property type="component" value="Unassembled WGS sequence"/>
</dbReference>